<dbReference type="EMBL" id="NWTN01000048">
    <property type="protein sequence ID" value="PRQ64527.1"/>
    <property type="molecule type" value="Genomic_DNA"/>
</dbReference>
<organism evidence="1 2">
    <name type="scientific">Vibrio mediterranei</name>
    <dbReference type="NCBI Taxonomy" id="689"/>
    <lineage>
        <taxon>Bacteria</taxon>
        <taxon>Pseudomonadati</taxon>
        <taxon>Pseudomonadota</taxon>
        <taxon>Gammaproteobacteria</taxon>
        <taxon>Vibrionales</taxon>
        <taxon>Vibrionaceae</taxon>
        <taxon>Vibrio</taxon>
    </lineage>
</organism>
<reference evidence="1 2" key="1">
    <citation type="submission" date="2017-09" db="EMBL/GenBank/DDBJ databases">
        <authorList>
            <person name="Girard L."/>
            <person name="Lami R."/>
            <person name="Suzuki M."/>
            <person name="Baudart J."/>
        </authorList>
    </citation>
    <scope>NUCLEOTIDE SEQUENCE [LARGE SCALE GENOMIC DNA]</scope>
    <source>
        <strain evidence="1 2">17LN0615E</strain>
    </source>
</reference>
<reference evidence="1 2" key="2">
    <citation type="submission" date="2018-03" db="EMBL/GenBank/DDBJ databases">
        <title>Genetic Diversity and Phenotypic Plasticity of AHL Mediated Quorum Sensing in Environmental Strains of Vibrio mediterranei.</title>
        <authorList>
            <person name="Lantoine F."/>
            <person name="Vouve F."/>
        </authorList>
    </citation>
    <scope>NUCLEOTIDE SEQUENCE [LARGE SCALE GENOMIC DNA]</scope>
    <source>
        <strain evidence="1 2">17LN0615E</strain>
    </source>
</reference>
<name>A0ABX5D4F6_9VIBR</name>
<protein>
    <submittedName>
        <fullName evidence="1">Uncharacterized protein</fullName>
    </submittedName>
</protein>
<evidence type="ECO:0000313" key="1">
    <source>
        <dbReference type="EMBL" id="PRQ64527.1"/>
    </source>
</evidence>
<dbReference type="RefSeq" id="WP_096444417.1">
    <property type="nucleotide sequence ID" value="NZ_NWTN01000048.1"/>
</dbReference>
<gene>
    <name evidence="1" type="ORF">COR51_27110</name>
</gene>
<accession>A0ABX5D4F6</accession>
<evidence type="ECO:0000313" key="2">
    <source>
        <dbReference type="Proteomes" id="UP000238163"/>
    </source>
</evidence>
<proteinExistence type="predicted"/>
<sequence>MDVFKLTMESSEIHDITNRQDFEALTAKKKPWVDYEFTTTGRRTRHFAVCPHCNNAIVMIGFNDGSKIKNLMGDII</sequence>
<dbReference type="Proteomes" id="UP000238163">
    <property type="component" value="Unassembled WGS sequence"/>
</dbReference>
<comment type="caution">
    <text evidence="1">The sequence shown here is derived from an EMBL/GenBank/DDBJ whole genome shotgun (WGS) entry which is preliminary data.</text>
</comment>
<keyword evidence="2" id="KW-1185">Reference proteome</keyword>